<keyword evidence="1" id="KW-1133">Transmembrane helix</keyword>
<dbReference type="SUPFAM" id="SSF54523">
    <property type="entry name" value="Pili subunits"/>
    <property type="match status" value="1"/>
</dbReference>
<dbReference type="AlphaFoldDB" id="A0A6J5F395"/>
<dbReference type="InterPro" id="IPR045584">
    <property type="entry name" value="Pilin-like"/>
</dbReference>
<proteinExistence type="predicted"/>
<reference evidence="3 4" key="1">
    <citation type="submission" date="2020-04" db="EMBL/GenBank/DDBJ databases">
        <authorList>
            <person name="De Canck E."/>
        </authorList>
    </citation>
    <scope>NUCLEOTIDE SEQUENCE [LARGE SCALE GENOMIC DNA]</scope>
    <source>
        <strain evidence="3 4">LMG 29542</strain>
    </source>
</reference>
<gene>
    <name evidence="3" type="ORF">LMG29542_06810</name>
</gene>
<keyword evidence="1" id="KW-0812">Transmembrane</keyword>
<dbReference type="Pfam" id="PF08805">
    <property type="entry name" value="PilS"/>
    <property type="match status" value="1"/>
</dbReference>
<organism evidence="3 4">
    <name type="scientific">Paraburkholderia humisilvae</name>
    <dbReference type="NCBI Taxonomy" id="627669"/>
    <lineage>
        <taxon>Bacteria</taxon>
        <taxon>Pseudomonadati</taxon>
        <taxon>Pseudomonadota</taxon>
        <taxon>Betaproteobacteria</taxon>
        <taxon>Burkholderiales</taxon>
        <taxon>Burkholderiaceae</taxon>
        <taxon>Paraburkholderia</taxon>
    </lineage>
</organism>
<feature type="transmembrane region" description="Helical" evidence="1">
    <location>
        <begin position="31"/>
        <end position="53"/>
    </location>
</feature>
<evidence type="ECO:0000259" key="2">
    <source>
        <dbReference type="Pfam" id="PF08805"/>
    </source>
</evidence>
<dbReference type="EMBL" id="CADIKH010000057">
    <property type="protein sequence ID" value="CAB3772171.1"/>
    <property type="molecule type" value="Genomic_DNA"/>
</dbReference>
<evidence type="ECO:0000256" key="1">
    <source>
        <dbReference type="SAM" id="Phobius"/>
    </source>
</evidence>
<evidence type="ECO:0000313" key="4">
    <source>
        <dbReference type="Proteomes" id="UP000494363"/>
    </source>
</evidence>
<sequence>MKQRKSVVVPLAVGLRQRSRGAQRGASLLEAIAYLGIAAIVVIGAVALLNGAFSSAGTNELAEQVNAIQAGVKKLYMGQANGYTGVANGVLSSAGVIPSTIPVASDGTATNTWGGTVTVSSAAVGTFKIEYDDVPKSVCINALTAGGSWTALSVNSKPLTPPVSPTDAQSSCNADTNDIVWTSS</sequence>
<accession>A0A6J5F395</accession>
<dbReference type="Proteomes" id="UP000494363">
    <property type="component" value="Unassembled WGS sequence"/>
</dbReference>
<dbReference type="Gene3D" id="3.30.1690.10">
    <property type="entry name" value="TcpA-like pilin"/>
    <property type="match status" value="1"/>
</dbReference>
<dbReference type="InterPro" id="IPR014911">
    <property type="entry name" value="PilS_N"/>
</dbReference>
<keyword evidence="4" id="KW-1185">Reference proteome</keyword>
<keyword evidence="1" id="KW-0472">Membrane</keyword>
<protein>
    <recommendedName>
        <fullName evidence="2">Type 4 secretion system PilS N-terminal domain-containing protein</fullName>
    </recommendedName>
</protein>
<name>A0A6J5F395_9BURK</name>
<evidence type="ECO:0000313" key="3">
    <source>
        <dbReference type="EMBL" id="CAB3772171.1"/>
    </source>
</evidence>
<dbReference type="RefSeq" id="WP_175232198.1">
    <property type="nucleotide sequence ID" value="NZ_CADIKH010000057.1"/>
</dbReference>
<feature type="domain" description="Type 4 secretion system PilS N-terminal" evidence="2">
    <location>
        <begin position="58"/>
        <end position="184"/>
    </location>
</feature>